<proteinExistence type="predicted"/>
<gene>
    <name evidence="5" type="ORF">HCR03_12995</name>
</gene>
<dbReference type="CDD" id="cd03255">
    <property type="entry name" value="ABC_MJ0796_LolCDE_FtsE"/>
    <property type="match status" value="1"/>
</dbReference>
<evidence type="ECO:0000256" key="1">
    <source>
        <dbReference type="ARBA" id="ARBA00022448"/>
    </source>
</evidence>
<evidence type="ECO:0000313" key="6">
    <source>
        <dbReference type="Proteomes" id="UP000515909"/>
    </source>
</evidence>
<evidence type="ECO:0000259" key="4">
    <source>
        <dbReference type="PROSITE" id="PS50893"/>
    </source>
</evidence>
<dbReference type="SMART" id="SM00382">
    <property type="entry name" value="AAA"/>
    <property type="match status" value="1"/>
</dbReference>
<dbReference type="PANTHER" id="PTHR24220">
    <property type="entry name" value="IMPORT ATP-BINDING PROTEIN"/>
    <property type="match status" value="1"/>
</dbReference>
<dbReference type="InterPro" id="IPR015854">
    <property type="entry name" value="ABC_transpr_LolD-like"/>
</dbReference>
<dbReference type="GO" id="GO:0005886">
    <property type="term" value="C:plasma membrane"/>
    <property type="evidence" value="ECO:0007669"/>
    <property type="project" value="TreeGrafter"/>
</dbReference>
<dbReference type="GO" id="GO:0005524">
    <property type="term" value="F:ATP binding"/>
    <property type="evidence" value="ECO:0007669"/>
    <property type="project" value="UniProtKB-KW"/>
</dbReference>
<keyword evidence="3 5" id="KW-0067">ATP-binding</keyword>
<accession>A0A7G8T7Q4</accession>
<evidence type="ECO:0000256" key="3">
    <source>
        <dbReference type="ARBA" id="ARBA00022840"/>
    </source>
</evidence>
<dbReference type="InterPro" id="IPR017871">
    <property type="entry name" value="ABC_transporter-like_CS"/>
</dbReference>
<keyword evidence="1" id="KW-0813">Transport</keyword>
<sequence length="228" mass="25088">MEQLISVTDLTKIYRMGDSEVYALAGVTLRVNRGEFLAIVGRSGSGKSTLMNIIGCLDTPSSGEYYLEGENVAGLSEKKLTRIRNRRIGFIFQSFNLISGQDALENVELPLVYRGIPRAERRALAQEALIEVGLGGRMHHRPAQMSGGQQQRVAIARAIAARPPILLADEPTGNLDSRSGGEVMEILHSLHRMGRTVVLITHDDRIAETADRVVRIQDGKIASEEKRN</sequence>
<dbReference type="PANTHER" id="PTHR24220:SF86">
    <property type="entry name" value="ABC TRANSPORTER ABCH.1"/>
    <property type="match status" value="1"/>
</dbReference>
<dbReference type="PROSITE" id="PS00211">
    <property type="entry name" value="ABC_TRANSPORTER_1"/>
    <property type="match status" value="1"/>
</dbReference>
<dbReference type="Gene3D" id="3.40.50.300">
    <property type="entry name" value="P-loop containing nucleotide triphosphate hydrolases"/>
    <property type="match status" value="1"/>
</dbReference>
<dbReference type="InterPro" id="IPR003593">
    <property type="entry name" value="AAA+_ATPase"/>
</dbReference>
<organism evidence="5 6">
    <name type="scientific">Caproicibacter fermentans</name>
    <dbReference type="NCBI Taxonomy" id="2576756"/>
    <lineage>
        <taxon>Bacteria</taxon>
        <taxon>Bacillati</taxon>
        <taxon>Bacillota</taxon>
        <taxon>Clostridia</taxon>
        <taxon>Eubacteriales</taxon>
        <taxon>Acutalibacteraceae</taxon>
        <taxon>Caproicibacter</taxon>
    </lineage>
</organism>
<reference evidence="5 6" key="1">
    <citation type="submission" date="2020-08" db="EMBL/GenBank/DDBJ databases">
        <title>The isolate Caproiciproducens sp. 7D4C2 produces n-caproate at mildly acidic conditions from hexoses: genome and rBOX comparison with related strains and chain-elongating bacteria.</title>
        <authorList>
            <person name="Esquivel-Elizondo S."/>
            <person name="Bagci C."/>
            <person name="Temovska M."/>
            <person name="Jeon B.S."/>
            <person name="Bessarab I."/>
            <person name="Williams R.B.H."/>
            <person name="Huson D.H."/>
            <person name="Angenent L.T."/>
        </authorList>
    </citation>
    <scope>NUCLEOTIDE SEQUENCE [LARGE SCALE GENOMIC DNA]</scope>
    <source>
        <strain evidence="5 6">7D4C2</strain>
    </source>
</reference>
<evidence type="ECO:0000256" key="2">
    <source>
        <dbReference type="ARBA" id="ARBA00022741"/>
    </source>
</evidence>
<dbReference type="GO" id="GO:0016887">
    <property type="term" value="F:ATP hydrolysis activity"/>
    <property type="evidence" value="ECO:0007669"/>
    <property type="project" value="InterPro"/>
</dbReference>
<feature type="domain" description="ABC transporter" evidence="4">
    <location>
        <begin position="5"/>
        <end position="228"/>
    </location>
</feature>
<dbReference type="EMBL" id="CP060286">
    <property type="protein sequence ID" value="QNK39645.1"/>
    <property type="molecule type" value="Genomic_DNA"/>
</dbReference>
<dbReference type="GO" id="GO:0098796">
    <property type="term" value="C:membrane protein complex"/>
    <property type="evidence" value="ECO:0007669"/>
    <property type="project" value="UniProtKB-ARBA"/>
</dbReference>
<dbReference type="RefSeq" id="WP_187034584.1">
    <property type="nucleotide sequence ID" value="NZ_CP060286.1"/>
</dbReference>
<name>A0A7G8T7Q4_9FIRM</name>
<dbReference type="Pfam" id="PF00005">
    <property type="entry name" value="ABC_tran"/>
    <property type="match status" value="1"/>
</dbReference>
<dbReference type="PROSITE" id="PS50893">
    <property type="entry name" value="ABC_TRANSPORTER_2"/>
    <property type="match status" value="1"/>
</dbReference>
<dbReference type="Proteomes" id="UP000515909">
    <property type="component" value="Chromosome"/>
</dbReference>
<dbReference type="InterPro" id="IPR003439">
    <property type="entry name" value="ABC_transporter-like_ATP-bd"/>
</dbReference>
<dbReference type="FunFam" id="3.40.50.300:FF:000032">
    <property type="entry name" value="Export ABC transporter ATP-binding protein"/>
    <property type="match status" value="1"/>
</dbReference>
<dbReference type="KEGG" id="cfem:HCR03_12995"/>
<dbReference type="GO" id="GO:0022857">
    <property type="term" value="F:transmembrane transporter activity"/>
    <property type="evidence" value="ECO:0007669"/>
    <property type="project" value="UniProtKB-ARBA"/>
</dbReference>
<keyword evidence="2" id="KW-0547">Nucleotide-binding</keyword>
<evidence type="ECO:0000313" key="5">
    <source>
        <dbReference type="EMBL" id="QNK39645.1"/>
    </source>
</evidence>
<dbReference type="InterPro" id="IPR017911">
    <property type="entry name" value="MacB-like_ATP-bd"/>
</dbReference>
<dbReference type="SUPFAM" id="SSF52540">
    <property type="entry name" value="P-loop containing nucleoside triphosphate hydrolases"/>
    <property type="match status" value="1"/>
</dbReference>
<dbReference type="AlphaFoldDB" id="A0A7G8T7Q4"/>
<protein>
    <submittedName>
        <fullName evidence="5">ABC transporter ATP-binding protein</fullName>
    </submittedName>
</protein>
<dbReference type="InterPro" id="IPR027417">
    <property type="entry name" value="P-loop_NTPase"/>
</dbReference>